<dbReference type="Gene3D" id="2.60.40.10">
    <property type="entry name" value="Immunoglobulins"/>
    <property type="match status" value="1"/>
</dbReference>
<gene>
    <name evidence="3" type="ORF">S01H1_32493</name>
</gene>
<dbReference type="InterPro" id="IPR047589">
    <property type="entry name" value="DUF11_rpt"/>
</dbReference>
<proteinExistence type="predicted"/>
<dbReference type="NCBIfam" id="TIGR01451">
    <property type="entry name" value="B_ant_repeat"/>
    <property type="match status" value="1"/>
</dbReference>
<protein>
    <recommendedName>
        <fullName evidence="4">DUF11 domain-containing protein</fullName>
    </recommendedName>
</protein>
<dbReference type="EMBL" id="BARS01020121">
    <property type="protein sequence ID" value="GAG03607.1"/>
    <property type="molecule type" value="Genomic_DNA"/>
</dbReference>
<comment type="caution">
    <text evidence="3">The sequence shown here is derived from an EMBL/GenBank/DDBJ whole genome shotgun (WGS) entry which is preliminary data.</text>
</comment>
<sequence length="210" mass="21903">EGKVTWLTLRYNGTPTANITVIQKKPEDTVFNGTVALGKEFSFNGTDKKGTLSTEIKIYVNDVLNTTIHTSCSQPIGPGLVSGDFEVVEGESREGGPLCPVPSGGYTTLDCCPGTDPLRVSIGDTVTYCYNVTNIGEVPLTNVNVADNIYGGVTLDDTTLAPGESTTGILTHTVVEGDAPEKTNIATATGTPPVGQDVTDTDDCSIIVTG</sequence>
<dbReference type="InterPro" id="IPR013783">
    <property type="entry name" value="Ig-like_fold"/>
</dbReference>
<reference evidence="3" key="1">
    <citation type="journal article" date="2014" name="Front. Microbiol.">
        <title>High frequency of phylogenetically diverse reductive dehalogenase-homologous genes in deep subseafloor sedimentary metagenomes.</title>
        <authorList>
            <person name="Kawai M."/>
            <person name="Futagami T."/>
            <person name="Toyoda A."/>
            <person name="Takaki Y."/>
            <person name="Nishi S."/>
            <person name="Hori S."/>
            <person name="Arai W."/>
            <person name="Tsubouchi T."/>
            <person name="Morono Y."/>
            <person name="Uchiyama I."/>
            <person name="Ito T."/>
            <person name="Fujiyama A."/>
            <person name="Inagaki F."/>
            <person name="Takami H."/>
        </authorList>
    </citation>
    <scope>NUCLEOTIDE SEQUENCE</scope>
    <source>
        <strain evidence="3">Expedition CK06-06</strain>
    </source>
</reference>
<evidence type="ECO:0000259" key="1">
    <source>
        <dbReference type="Pfam" id="PF24269"/>
    </source>
</evidence>
<name>X0UWP9_9ZZZZ</name>
<dbReference type="InterPro" id="IPR055890">
    <property type="entry name" value="DUF7467"/>
</dbReference>
<feature type="non-terminal residue" evidence="3">
    <location>
        <position position="1"/>
    </location>
</feature>
<dbReference type="AlphaFoldDB" id="X0UWP9"/>
<dbReference type="Pfam" id="PF24269">
    <property type="entry name" value="DUF7467"/>
    <property type="match status" value="1"/>
</dbReference>
<dbReference type="InterPro" id="IPR055354">
    <property type="entry name" value="DUF7507"/>
</dbReference>
<accession>X0UWP9</accession>
<evidence type="ECO:0008006" key="4">
    <source>
        <dbReference type="Google" id="ProtNLM"/>
    </source>
</evidence>
<feature type="domain" description="DUF7507" evidence="2">
    <location>
        <begin position="121"/>
        <end position="200"/>
    </location>
</feature>
<feature type="domain" description="DUF7467" evidence="1">
    <location>
        <begin position="13"/>
        <end position="89"/>
    </location>
</feature>
<evidence type="ECO:0000313" key="3">
    <source>
        <dbReference type="EMBL" id="GAG03607.1"/>
    </source>
</evidence>
<dbReference type="Pfam" id="PF24346">
    <property type="entry name" value="DUF7507"/>
    <property type="match status" value="1"/>
</dbReference>
<evidence type="ECO:0000259" key="2">
    <source>
        <dbReference type="Pfam" id="PF24346"/>
    </source>
</evidence>
<organism evidence="3">
    <name type="scientific">marine sediment metagenome</name>
    <dbReference type="NCBI Taxonomy" id="412755"/>
    <lineage>
        <taxon>unclassified sequences</taxon>
        <taxon>metagenomes</taxon>
        <taxon>ecological metagenomes</taxon>
    </lineage>
</organism>